<gene>
    <name evidence="2" type="ORF">TCE0_018r05778</name>
</gene>
<evidence type="ECO:0000313" key="2">
    <source>
        <dbReference type="EMBL" id="GAM36583.1"/>
    </source>
</evidence>
<evidence type="ECO:0000313" key="3">
    <source>
        <dbReference type="Proteomes" id="UP000053095"/>
    </source>
</evidence>
<sequence length="494" mass="56351">MAGFCRNFFALTTLRSPTTQVIFNAAQKAVELAMLGQIDEASAIFAILAQHHRSETVEERDNRPFNQRIPRNTPFLYEIFETLPTGVGEVDRLNNEEELRCLEEHFLREIRPIFGAEAAIDISRHATEADFEKLNSLVKKTLESGDPYLNAMTGASALYLSRDLAGLLSISLYLNKTAEADDIMARIADRIHANQQAKYLSCIRPAWKKYFKSGWLRDKLGLSENELKQYAEFILNVTKKRLEEGPVTPSGEYKDQGFEEMLEELNQNTLRFPEMWEDRVPERGDGDESTVPSTILREPATADEIARVESRLGCSLPDDLKNFYCLTNGTRAVISGPHLYTLKNSLLRVQELFWEDASWMGGYTFDLFPGTTPPAQIKWPNIEGGGIAMYEPDGQGTKYLWYLQGELLAKAKEVLDEAHQKAGESDKKTLDKLVERYHGSWEQLRDLQSCWYQQGWGSGPIALFHNFRDFFSLVVFKSRYEEDKSPVKLREGEL</sequence>
<name>A0A510NWZ4_TALPI</name>
<dbReference type="AlphaFoldDB" id="A0A510NWZ4"/>
<protein>
    <recommendedName>
        <fullName evidence="1">Knr4/Smi1-like domain-containing protein</fullName>
    </recommendedName>
</protein>
<dbReference type="Pfam" id="PF09346">
    <property type="entry name" value="SMI1_KNR4"/>
    <property type="match status" value="1"/>
</dbReference>
<evidence type="ECO:0000259" key="1">
    <source>
        <dbReference type="SMART" id="SM00860"/>
    </source>
</evidence>
<dbReference type="InterPro" id="IPR037883">
    <property type="entry name" value="Knr4/Smi1-like_sf"/>
</dbReference>
<proteinExistence type="predicted"/>
<dbReference type="InterPro" id="IPR018958">
    <property type="entry name" value="Knr4/Smi1-like_dom"/>
</dbReference>
<feature type="domain" description="Knr4/Smi1-like" evidence="1">
    <location>
        <begin position="299"/>
        <end position="473"/>
    </location>
</feature>
<dbReference type="Gene3D" id="3.40.1580.10">
    <property type="entry name" value="SMI1/KNR4-like"/>
    <property type="match status" value="1"/>
</dbReference>
<keyword evidence="3" id="KW-1185">Reference proteome</keyword>
<organism evidence="2 3">
    <name type="scientific">Talaromyces pinophilus</name>
    <name type="common">Penicillium pinophilum</name>
    <dbReference type="NCBI Taxonomy" id="128442"/>
    <lineage>
        <taxon>Eukaryota</taxon>
        <taxon>Fungi</taxon>
        <taxon>Dikarya</taxon>
        <taxon>Ascomycota</taxon>
        <taxon>Pezizomycotina</taxon>
        <taxon>Eurotiomycetes</taxon>
        <taxon>Eurotiomycetidae</taxon>
        <taxon>Eurotiales</taxon>
        <taxon>Trichocomaceae</taxon>
        <taxon>Talaromyces</taxon>
        <taxon>Talaromyces sect. Talaromyces</taxon>
    </lineage>
</organism>
<dbReference type="SUPFAM" id="SSF160631">
    <property type="entry name" value="SMI1/KNR4-like"/>
    <property type="match status" value="1"/>
</dbReference>
<accession>A0A510NWZ4</accession>
<dbReference type="SMART" id="SM00860">
    <property type="entry name" value="SMI1_KNR4"/>
    <property type="match status" value="1"/>
</dbReference>
<reference evidence="3" key="1">
    <citation type="journal article" date="2015" name="Genome Announc.">
        <title>Draft genome sequence of Talaromyces cellulolyticus strain Y-94, a source of lignocellulosic biomass-degrading enzymes.</title>
        <authorList>
            <person name="Fujii T."/>
            <person name="Koike H."/>
            <person name="Sawayama S."/>
            <person name="Yano S."/>
            <person name="Inoue H."/>
        </authorList>
    </citation>
    <scope>NUCLEOTIDE SEQUENCE [LARGE SCALE GENOMIC DNA]</scope>
    <source>
        <strain evidence="3">Y-94</strain>
    </source>
</reference>
<dbReference type="EMBL" id="DF933814">
    <property type="protein sequence ID" value="GAM36583.1"/>
    <property type="molecule type" value="Genomic_DNA"/>
</dbReference>
<dbReference type="Proteomes" id="UP000053095">
    <property type="component" value="Unassembled WGS sequence"/>
</dbReference>